<dbReference type="PANTHER" id="PTHR10625:SF19">
    <property type="entry name" value="HISTONE DEACETYLASE 12"/>
    <property type="match status" value="1"/>
</dbReference>
<dbReference type="GO" id="GO:0004407">
    <property type="term" value="F:histone deacetylase activity"/>
    <property type="evidence" value="ECO:0007669"/>
    <property type="project" value="InterPro"/>
</dbReference>
<dbReference type="PANTHER" id="PTHR10625">
    <property type="entry name" value="HISTONE DEACETYLASE HDAC1-RELATED"/>
    <property type="match status" value="1"/>
</dbReference>
<dbReference type="InterPro" id="IPR044150">
    <property type="entry name" value="HDAC_classIV"/>
</dbReference>
<keyword evidence="2" id="KW-0378">Hydrolase</keyword>
<evidence type="ECO:0000256" key="1">
    <source>
        <dbReference type="ARBA" id="ARBA00005947"/>
    </source>
</evidence>
<dbReference type="InterPro" id="IPR000286">
    <property type="entry name" value="HDACs"/>
</dbReference>
<keyword evidence="5" id="KW-1185">Reference proteome</keyword>
<dbReference type="Pfam" id="PF00850">
    <property type="entry name" value="Hist_deacetyl"/>
    <property type="match status" value="1"/>
</dbReference>
<gene>
    <name evidence="4" type="primary">acuC</name>
    <name evidence="4" type="ORF">VQ7734_03095</name>
</gene>
<dbReference type="Proteomes" id="UP000184600">
    <property type="component" value="Unassembled WGS sequence"/>
</dbReference>
<evidence type="ECO:0000313" key="4">
    <source>
        <dbReference type="EMBL" id="SHO57326.1"/>
    </source>
</evidence>
<organism evidence="4 5">
    <name type="scientific">Vibrio quintilis</name>
    <dbReference type="NCBI Taxonomy" id="1117707"/>
    <lineage>
        <taxon>Bacteria</taxon>
        <taxon>Pseudomonadati</taxon>
        <taxon>Pseudomonadota</taxon>
        <taxon>Gammaproteobacteria</taxon>
        <taxon>Vibrionales</taxon>
        <taxon>Vibrionaceae</taxon>
        <taxon>Vibrio</taxon>
    </lineage>
</organism>
<dbReference type="SUPFAM" id="SSF52768">
    <property type="entry name" value="Arginase/deacetylase"/>
    <property type="match status" value="1"/>
</dbReference>
<proteinExistence type="inferred from homology"/>
<comment type="similarity">
    <text evidence="1">Belongs to the histone deacetylase family.</text>
</comment>
<accession>A0A1M7YXX4</accession>
<dbReference type="GO" id="GO:0016787">
    <property type="term" value="F:hydrolase activity"/>
    <property type="evidence" value="ECO:0007669"/>
    <property type="project" value="UniProtKB-KW"/>
</dbReference>
<dbReference type="AlphaFoldDB" id="A0A1M7YXX4"/>
<evidence type="ECO:0000259" key="3">
    <source>
        <dbReference type="Pfam" id="PF00850"/>
    </source>
</evidence>
<feature type="domain" description="Histone deacetylase" evidence="3">
    <location>
        <begin position="25"/>
        <end position="284"/>
    </location>
</feature>
<reference evidence="5" key="1">
    <citation type="submission" date="2016-12" db="EMBL/GenBank/DDBJ databases">
        <authorList>
            <person name="Rodrigo-Torres L."/>
            <person name="Arahal R.D."/>
            <person name="Lucena T."/>
        </authorList>
    </citation>
    <scope>NUCLEOTIDE SEQUENCE [LARGE SCALE GENOMIC DNA]</scope>
</reference>
<dbReference type="EMBL" id="FRFG01000037">
    <property type="protein sequence ID" value="SHO57326.1"/>
    <property type="molecule type" value="Genomic_DNA"/>
</dbReference>
<dbReference type="InterPro" id="IPR023696">
    <property type="entry name" value="Ureohydrolase_dom_sf"/>
</dbReference>
<dbReference type="PRINTS" id="PR01270">
    <property type="entry name" value="HDASUPER"/>
</dbReference>
<evidence type="ECO:0000256" key="2">
    <source>
        <dbReference type="ARBA" id="ARBA00022801"/>
    </source>
</evidence>
<evidence type="ECO:0000313" key="5">
    <source>
        <dbReference type="Proteomes" id="UP000184600"/>
    </source>
</evidence>
<dbReference type="STRING" id="1117707.VQ7734_03095"/>
<dbReference type="OrthoDB" id="9808367at2"/>
<dbReference type="RefSeq" id="WP_073584135.1">
    <property type="nucleotide sequence ID" value="NZ_AP024898.1"/>
</dbReference>
<dbReference type="CDD" id="cd09993">
    <property type="entry name" value="HDAC_classIV"/>
    <property type="match status" value="1"/>
</dbReference>
<dbReference type="InterPro" id="IPR023801">
    <property type="entry name" value="His_deacetylse_dom"/>
</dbReference>
<dbReference type="GO" id="GO:0040029">
    <property type="term" value="P:epigenetic regulation of gene expression"/>
    <property type="evidence" value="ECO:0007669"/>
    <property type="project" value="TreeGrafter"/>
</dbReference>
<dbReference type="Gene3D" id="3.40.800.20">
    <property type="entry name" value="Histone deacetylase domain"/>
    <property type="match status" value="1"/>
</dbReference>
<name>A0A1M7YXX4_9VIBR</name>
<sequence>MTAIPLIYHPIYSVLELPEGHRYPMNKYRLLYEVIQADYGSEPFIWFVPEKLPLDVITEVHAQDYTEALFNGRLPAAKMRRIGFPWSDMLIERTRYSAGGTVMTAALAQQHGLAIHLSGGYHHAHHDFGSGFCLINDLVLAAHQSLKHPDIDTVMIIDSDVHHGDGTASLCQNNRQIITVSFHCEKNFPSRKPPSDYDIPFEKFATDKTFLTAFREVVTMALSHHQSDLIIYDAGVDIHEEDELGHLNVSSGAIAERDQWMISQAHRLQIPMACVVGGGYRTDHGALVPHHMRLIDAAYQHACSRK</sequence>
<protein>
    <submittedName>
        <fullName evidence="4">Acetoin utilization protein AcuC</fullName>
    </submittedName>
</protein>
<dbReference type="InterPro" id="IPR037138">
    <property type="entry name" value="His_deacetylse_dom_sf"/>
</dbReference>